<dbReference type="Proteomes" id="UP000811609">
    <property type="component" value="Chromosome 11"/>
</dbReference>
<evidence type="ECO:0000259" key="1">
    <source>
        <dbReference type="PROSITE" id="PS51005"/>
    </source>
</evidence>
<dbReference type="InterPro" id="IPR003441">
    <property type="entry name" value="NAC-dom"/>
</dbReference>
<dbReference type="EMBL" id="CM031835">
    <property type="protein sequence ID" value="KAG6687012.1"/>
    <property type="molecule type" value="Genomic_DNA"/>
</dbReference>
<reference evidence="3" key="2">
    <citation type="submission" date="2021-01" db="EMBL/GenBank/DDBJ databases">
        <authorList>
            <person name="Lovell J.T."/>
            <person name="Bentley N."/>
            <person name="Bhattarai G."/>
            <person name="Jenkins J.W."/>
            <person name="Sreedasyam A."/>
            <person name="Alarcon Y."/>
            <person name="Bock C."/>
            <person name="Boston L."/>
            <person name="Carlson J."/>
            <person name="Cervantes K."/>
            <person name="Clermont K."/>
            <person name="Krom N."/>
            <person name="Kubenka K."/>
            <person name="Mamidi S."/>
            <person name="Mattison C."/>
            <person name="Monteros M."/>
            <person name="Pisani C."/>
            <person name="Plott C."/>
            <person name="Rajasekar S."/>
            <person name="Rhein H.S."/>
            <person name="Rohla C."/>
            <person name="Song M."/>
            <person name="Hilaire R.S."/>
            <person name="Shu S."/>
            <person name="Wells L."/>
            <person name="Wang X."/>
            <person name="Webber J."/>
            <person name="Heerema R.J."/>
            <person name="Klein P."/>
            <person name="Conner P."/>
            <person name="Grauke L."/>
            <person name="Grimwood J."/>
            <person name="Schmutz J."/>
            <person name="Randall J.J."/>
        </authorList>
    </citation>
    <scope>NUCLEOTIDE SEQUENCE</scope>
    <source>
        <tissue evidence="3">Leaf</tissue>
    </source>
</reference>
<evidence type="ECO:0000313" key="4">
    <source>
        <dbReference type="Proteomes" id="UP000811609"/>
    </source>
</evidence>
<comment type="caution">
    <text evidence="2">The sequence shown here is derived from an EMBL/GenBank/DDBJ whole genome shotgun (WGS) entry which is preliminary data.</text>
</comment>
<keyword evidence="4" id="KW-1185">Reference proteome</keyword>
<dbReference type="Pfam" id="PF02365">
    <property type="entry name" value="NAM"/>
    <property type="match status" value="1"/>
</dbReference>
<dbReference type="PROSITE" id="PS51005">
    <property type="entry name" value="NAC"/>
    <property type="match status" value="1"/>
</dbReference>
<dbReference type="PANTHER" id="PTHR31719">
    <property type="entry name" value="NAC TRANSCRIPTION FACTOR 56"/>
    <property type="match status" value="1"/>
</dbReference>
<protein>
    <recommendedName>
        <fullName evidence="1">NAC domain-containing protein</fullName>
    </recommendedName>
</protein>
<dbReference type="Proteomes" id="UP000811246">
    <property type="component" value="Chromosome 11"/>
</dbReference>
<evidence type="ECO:0000313" key="2">
    <source>
        <dbReference type="EMBL" id="KAG6635562.1"/>
    </source>
</evidence>
<organism evidence="2 4">
    <name type="scientific">Carya illinoinensis</name>
    <name type="common">Pecan</name>
    <dbReference type="NCBI Taxonomy" id="32201"/>
    <lineage>
        <taxon>Eukaryota</taxon>
        <taxon>Viridiplantae</taxon>
        <taxon>Streptophyta</taxon>
        <taxon>Embryophyta</taxon>
        <taxon>Tracheophyta</taxon>
        <taxon>Spermatophyta</taxon>
        <taxon>Magnoliopsida</taxon>
        <taxon>eudicotyledons</taxon>
        <taxon>Gunneridae</taxon>
        <taxon>Pentapetalae</taxon>
        <taxon>rosids</taxon>
        <taxon>fabids</taxon>
        <taxon>Fagales</taxon>
        <taxon>Juglandaceae</taxon>
        <taxon>Carya</taxon>
    </lineage>
</organism>
<dbReference type="GO" id="GO:0006355">
    <property type="term" value="P:regulation of DNA-templated transcription"/>
    <property type="evidence" value="ECO:0007669"/>
    <property type="project" value="InterPro"/>
</dbReference>
<feature type="domain" description="NAC" evidence="1">
    <location>
        <begin position="14"/>
        <end position="167"/>
    </location>
</feature>
<dbReference type="GO" id="GO:0003677">
    <property type="term" value="F:DNA binding"/>
    <property type="evidence" value="ECO:0007669"/>
    <property type="project" value="InterPro"/>
</dbReference>
<reference evidence="2" key="1">
    <citation type="submission" date="2020-12" db="EMBL/GenBank/DDBJ databases">
        <title>WGS assembly of Carya illinoinensis cv. Pawnee.</title>
        <authorList>
            <person name="Platts A."/>
            <person name="Shu S."/>
            <person name="Wright S."/>
            <person name="Barry K."/>
            <person name="Edger P."/>
            <person name="Pires J.C."/>
            <person name="Schmutz J."/>
        </authorList>
    </citation>
    <scope>NUCLEOTIDE SEQUENCE</scope>
    <source>
        <tissue evidence="2">Leaf</tissue>
    </source>
</reference>
<dbReference type="EMBL" id="CM031819">
    <property type="protein sequence ID" value="KAG6635562.1"/>
    <property type="molecule type" value="Genomic_DNA"/>
</dbReference>
<evidence type="ECO:0000313" key="3">
    <source>
        <dbReference type="EMBL" id="KAG6687012.1"/>
    </source>
</evidence>
<dbReference type="PANTHER" id="PTHR31719:SF123">
    <property type="entry name" value="NAC DOMAIN-CONTAINING PROTEIN"/>
    <property type="match status" value="1"/>
</dbReference>
<name>A0A8T1P1Z4_CARIL</name>
<proteinExistence type="predicted"/>
<dbReference type="AlphaFoldDB" id="A0A8T1P1Z4"/>
<accession>A0A8T1P1Z4</accession>
<dbReference type="GO" id="GO:0048731">
    <property type="term" value="P:system development"/>
    <property type="evidence" value="ECO:0007669"/>
    <property type="project" value="TreeGrafter"/>
</dbReference>
<sequence>MEVAQRRAGILTELPPGFRFMPTDQELVQHYLWKKELSIPVPGKVFQDIDARELYAKPPKSLVTFSSEDREWYFFIYENEDSDDDVRTAKTRVVENGQGFWKSWQEEDDPIYDADGNVIAFKKNLTYFSCRSSKPKKTHWTMQEYRCNKGKSLKRKAGWVLSRMKRGREYTSCF</sequence>
<gene>
    <name evidence="2" type="ORF">CIPAW_11G051200</name>
    <name evidence="3" type="ORF">I3842_11G049600</name>
</gene>